<dbReference type="InterPro" id="IPR043154">
    <property type="entry name" value="Sec-1-like_dom1"/>
</dbReference>
<accession>A0A8C5SCF5</accession>
<keyword evidence="4" id="KW-1185">Reference proteome</keyword>
<reference evidence="3" key="2">
    <citation type="submission" date="2025-09" db="UniProtKB">
        <authorList>
            <consortium name="Ensembl"/>
        </authorList>
    </citation>
    <scope>IDENTIFICATION</scope>
</reference>
<evidence type="ECO:0000313" key="3">
    <source>
        <dbReference type="Ensembl" id="ENSLLTP00000014548.1"/>
    </source>
</evidence>
<dbReference type="Proteomes" id="UP000694406">
    <property type="component" value="Unplaced"/>
</dbReference>
<dbReference type="Pfam" id="PF00995">
    <property type="entry name" value="Sec1"/>
    <property type="match status" value="1"/>
</dbReference>
<dbReference type="Gene3D" id="3.40.50.1910">
    <property type="match status" value="2"/>
</dbReference>
<dbReference type="InterPro" id="IPR027482">
    <property type="entry name" value="Sec1-like_dom2"/>
</dbReference>
<dbReference type="SUPFAM" id="SSF56815">
    <property type="entry name" value="Sec1/munc18-like (SM) proteins"/>
    <property type="match status" value="1"/>
</dbReference>
<dbReference type="GO" id="GO:0016192">
    <property type="term" value="P:vesicle-mediated transport"/>
    <property type="evidence" value="ECO:0007669"/>
    <property type="project" value="InterPro"/>
</dbReference>
<dbReference type="InterPro" id="IPR001619">
    <property type="entry name" value="Sec1-like"/>
</dbReference>
<dbReference type="PIRSF" id="PIRSF005715">
    <property type="entry name" value="VPS45_Sec1"/>
    <property type="match status" value="1"/>
</dbReference>
<dbReference type="Ensembl" id="ENSLLTT00000015122.1">
    <property type="protein sequence ID" value="ENSLLTP00000014548.1"/>
    <property type="gene ID" value="ENSLLTG00000008917.1"/>
</dbReference>
<dbReference type="Gene3D" id="1.25.40.60">
    <property type="match status" value="1"/>
</dbReference>
<dbReference type="Gene3D" id="3.90.830.10">
    <property type="entry name" value="Syntaxin Binding Protein 1, Chain A, domain 2"/>
    <property type="match status" value="2"/>
</dbReference>
<dbReference type="GO" id="GO:0015031">
    <property type="term" value="P:protein transport"/>
    <property type="evidence" value="ECO:0007669"/>
    <property type="project" value="UniProtKB-KW"/>
</dbReference>
<organism evidence="3 4">
    <name type="scientific">Laticauda laticaudata</name>
    <name type="common">Blue-ringed sea krait</name>
    <name type="synonym">Blue-lipped sea krait</name>
    <dbReference type="NCBI Taxonomy" id="8630"/>
    <lineage>
        <taxon>Eukaryota</taxon>
        <taxon>Metazoa</taxon>
        <taxon>Chordata</taxon>
        <taxon>Craniata</taxon>
        <taxon>Vertebrata</taxon>
        <taxon>Euteleostomi</taxon>
        <taxon>Lepidosauria</taxon>
        <taxon>Squamata</taxon>
        <taxon>Bifurcata</taxon>
        <taxon>Unidentata</taxon>
        <taxon>Episquamata</taxon>
        <taxon>Toxicofera</taxon>
        <taxon>Serpentes</taxon>
        <taxon>Colubroidea</taxon>
        <taxon>Elapidae</taxon>
        <taxon>Laticaudinae</taxon>
        <taxon>Laticauda</taxon>
    </lineage>
</organism>
<dbReference type="GeneTree" id="ENSGT00940000160045"/>
<evidence type="ECO:0000313" key="4">
    <source>
        <dbReference type="Proteomes" id="UP000694406"/>
    </source>
</evidence>
<keyword evidence="2" id="KW-0653">Protein transport</keyword>
<evidence type="ECO:0000256" key="2">
    <source>
        <dbReference type="ARBA" id="ARBA00022927"/>
    </source>
</evidence>
<dbReference type="InterPro" id="IPR036045">
    <property type="entry name" value="Sec1-like_sf"/>
</dbReference>
<gene>
    <name evidence="3" type="primary">STXBP2</name>
</gene>
<name>A0A8C5SCF5_LATLA</name>
<keyword evidence="2" id="KW-0813">Transport</keyword>
<dbReference type="InterPro" id="IPR043127">
    <property type="entry name" value="Sec-1-like_dom3a"/>
</dbReference>
<protein>
    <submittedName>
        <fullName evidence="3">Syntaxin binding protein 2</fullName>
    </submittedName>
</protein>
<proteinExistence type="inferred from homology"/>
<evidence type="ECO:0000256" key="1">
    <source>
        <dbReference type="ARBA" id="ARBA00009884"/>
    </source>
</evidence>
<reference evidence="3" key="1">
    <citation type="submission" date="2025-08" db="UniProtKB">
        <authorList>
            <consortium name="Ensembl"/>
        </authorList>
    </citation>
    <scope>IDENTIFICATION</scope>
</reference>
<dbReference type="PANTHER" id="PTHR11679">
    <property type="entry name" value="VESICLE PROTEIN SORTING-ASSOCIATED"/>
    <property type="match status" value="1"/>
</dbReference>
<dbReference type="AlphaFoldDB" id="A0A8C5SCF5"/>
<comment type="similarity">
    <text evidence="1">Belongs to the STXBP/unc-18/SEC1 family.</text>
</comment>
<dbReference type="Gene3D" id="3.40.50.2060">
    <property type="match status" value="1"/>
</dbReference>
<sequence length="526" mass="59690">SCFKMSDLSAEGITIIEDINKRREPLPSLEAIYLISPIETSVRALINDFKSTPTFTYKAAHVFFTDTCPDDLFNELSRSRITKAIKTLKEINVAFLPYESQVYTLDSAQSFHHLFSPYCREDKSNHLEKMAEQIATLCDTLKEYPSIRYRNGSEDCCLLADAVLVKLNAFKADNPTMGEGPDKSRSQLLIVDRSYDLVSPLLHELTFQAMAYDLLNIESDTYRYESTGISDSREKVVLLDEDDDLWVQLRHMHIADANIKDLSQILKKMPQYQKELHKYSTHLHLAEDCMNAFKGTIEKLCSVEQDLATGADAEGEKVKNPMKSIVPIVLDTSVEAFDKIRIILLCILLQNGINEENLTKLIQHANIQQERDILYNMHCLGAAIMPEDTGGNLKPVRKVRLEPTYQLSRWIPILKDVMEDAIEDKLDKKVWPYVSCPAPGPCSQTAVSARFGHWHKTKTATEYRTGPRLILYVLGGVTMSEMRCAYEVTEATDGKWEVLIGSSHILTPKQFLEDVRNLTEQAPLKS</sequence>